<evidence type="ECO:0000256" key="1">
    <source>
        <dbReference type="SAM" id="MobiDB-lite"/>
    </source>
</evidence>
<feature type="region of interest" description="Disordered" evidence="1">
    <location>
        <begin position="32"/>
        <end position="65"/>
    </location>
</feature>
<accession>A0A544YMR0</accession>
<reference evidence="2 3" key="1">
    <citation type="submission" date="2019-07" db="EMBL/GenBank/DDBJ databases">
        <title>Microbispora hainanensis DSM 45428.</title>
        <authorList>
            <person name="Thawai C."/>
        </authorList>
    </citation>
    <scope>NUCLEOTIDE SEQUENCE [LARGE SCALE GENOMIC DNA]</scope>
    <source>
        <strain evidence="2 3">DSM 45428</strain>
    </source>
</reference>
<proteinExistence type="predicted"/>
<dbReference type="EMBL" id="VIRM01000036">
    <property type="protein sequence ID" value="TQS18078.1"/>
    <property type="molecule type" value="Genomic_DNA"/>
</dbReference>
<dbReference type="RefSeq" id="WP_142622256.1">
    <property type="nucleotide sequence ID" value="NZ_VIRM01000036.1"/>
</dbReference>
<sequence length="65" mass="6990">MSGELYRVALVVVLAAVVSDRLAFRLGGWERVGGAGRDRPKSRTPGWLADRRARRAAVGGSPLTQ</sequence>
<name>A0A544YMR0_9ACTN</name>
<evidence type="ECO:0000313" key="2">
    <source>
        <dbReference type="EMBL" id="TQS18078.1"/>
    </source>
</evidence>
<evidence type="ECO:0000313" key="3">
    <source>
        <dbReference type="Proteomes" id="UP000316541"/>
    </source>
</evidence>
<organism evidence="2 3">
    <name type="scientific">Microbispora hainanensis</name>
    <dbReference type="NCBI Taxonomy" id="568844"/>
    <lineage>
        <taxon>Bacteria</taxon>
        <taxon>Bacillati</taxon>
        <taxon>Actinomycetota</taxon>
        <taxon>Actinomycetes</taxon>
        <taxon>Streptosporangiales</taxon>
        <taxon>Streptosporangiaceae</taxon>
        <taxon>Microbispora</taxon>
    </lineage>
</organism>
<comment type="caution">
    <text evidence="2">The sequence shown here is derived from an EMBL/GenBank/DDBJ whole genome shotgun (WGS) entry which is preliminary data.</text>
</comment>
<dbReference type="Proteomes" id="UP000316541">
    <property type="component" value="Unassembled WGS sequence"/>
</dbReference>
<protein>
    <submittedName>
        <fullName evidence="2">Uncharacterized protein</fullName>
    </submittedName>
</protein>
<dbReference type="AlphaFoldDB" id="A0A544YMR0"/>
<gene>
    <name evidence="2" type="ORF">FLX08_25850</name>
</gene>